<dbReference type="EMBL" id="LJPM01000349">
    <property type="protein sequence ID" value="KPW17704.1"/>
    <property type="molecule type" value="Genomic_DNA"/>
</dbReference>
<dbReference type="SUPFAM" id="SSF55961">
    <property type="entry name" value="Bet v1-like"/>
    <property type="match status" value="1"/>
</dbReference>
<reference evidence="1 2" key="1">
    <citation type="submission" date="2015-09" db="EMBL/GenBank/DDBJ databases">
        <title>Genome announcement of multiple Pseudomonas syringae strains.</title>
        <authorList>
            <person name="Thakur S."/>
            <person name="Wang P.W."/>
            <person name="Gong Y."/>
            <person name="Weir B.S."/>
            <person name="Guttman D.S."/>
        </authorList>
    </citation>
    <scope>NUCLEOTIDE SEQUENCE [LARGE SCALE GENOMIC DNA]</scope>
    <source>
        <strain evidence="1 2">ICMP2802</strain>
    </source>
</reference>
<dbReference type="InterPro" id="IPR023393">
    <property type="entry name" value="START-like_dom_sf"/>
</dbReference>
<gene>
    <name evidence="1" type="ORF">ALO91_01970</name>
</gene>
<dbReference type="Gene3D" id="3.30.530.20">
    <property type="match status" value="1"/>
</dbReference>
<evidence type="ECO:0008006" key="3">
    <source>
        <dbReference type="Google" id="ProtNLM"/>
    </source>
</evidence>
<dbReference type="PANTHER" id="PTHR39332">
    <property type="entry name" value="BLL4707 PROTEIN"/>
    <property type="match status" value="1"/>
</dbReference>
<dbReference type="CDD" id="cd07821">
    <property type="entry name" value="PYR_PYL_RCAR_like"/>
    <property type="match status" value="1"/>
</dbReference>
<proteinExistence type="predicted"/>
<evidence type="ECO:0000313" key="1">
    <source>
        <dbReference type="EMBL" id="KPW17704.1"/>
    </source>
</evidence>
<organism evidence="1 2">
    <name type="scientific">Pseudomonas syringae pv. aceris</name>
    <dbReference type="NCBI Taxonomy" id="199198"/>
    <lineage>
        <taxon>Bacteria</taxon>
        <taxon>Pseudomonadati</taxon>
        <taxon>Pseudomonadota</taxon>
        <taxon>Gammaproteobacteria</taxon>
        <taxon>Pseudomonadales</taxon>
        <taxon>Pseudomonadaceae</taxon>
        <taxon>Pseudomonas</taxon>
        <taxon>Pseudomonas syringae</taxon>
    </lineage>
</organism>
<dbReference type="InterPro" id="IPR019587">
    <property type="entry name" value="Polyketide_cyclase/dehydratase"/>
</dbReference>
<name>A0A0L8IN43_PSESX</name>
<dbReference type="Pfam" id="PF10604">
    <property type="entry name" value="Polyketide_cyc2"/>
    <property type="match status" value="1"/>
</dbReference>
<dbReference type="PANTHER" id="PTHR39332:SF7">
    <property type="entry name" value="SRPBCC FAMILY PROTEIN"/>
    <property type="match status" value="1"/>
</dbReference>
<comment type="caution">
    <text evidence="1">The sequence shown here is derived from an EMBL/GenBank/DDBJ whole genome shotgun (WGS) entry which is preliminary data.</text>
</comment>
<sequence length="163" mass="17383">MENDMNTLHSNLKPDTLIKNPEACRVVSAVDVSGDAASVWAVVGNFGGFQAFIPALESIEVTGEGPGSVRRKLFKDGNVAIEQLNSWDDQALYMTWSLIHTSLPVSNLWAAMTVEATGDGDTCIASWTIVADPVENGPEGDAFEAFLQGFADGAMSNVRSLFG</sequence>
<dbReference type="AlphaFoldDB" id="A0A0L8IN43"/>
<dbReference type="PATRIC" id="fig|199198.4.peg.3051"/>
<dbReference type="Proteomes" id="UP000050297">
    <property type="component" value="Unassembled WGS sequence"/>
</dbReference>
<protein>
    <recommendedName>
        <fullName evidence="3">Mangotoxin biosynthesis-involved protein MgoB</fullName>
    </recommendedName>
</protein>
<accession>A0A0L8IN43</accession>
<evidence type="ECO:0000313" key="2">
    <source>
        <dbReference type="Proteomes" id="UP000050297"/>
    </source>
</evidence>